<keyword evidence="3" id="KW-1185">Reference proteome</keyword>
<gene>
    <name evidence="2" type="primary">PARPA_12376.1 scaffold 44939</name>
</gene>
<evidence type="ECO:0000313" key="3">
    <source>
        <dbReference type="Proteomes" id="UP000054107"/>
    </source>
</evidence>
<dbReference type="Proteomes" id="UP000054107">
    <property type="component" value="Unassembled WGS sequence"/>
</dbReference>
<keyword evidence="1" id="KW-0732">Signal</keyword>
<dbReference type="EMBL" id="LN733737">
    <property type="protein sequence ID" value="CEP18076.1"/>
    <property type="molecule type" value="Genomic_DNA"/>
</dbReference>
<proteinExistence type="predicted"/>
<organism evidence="2 3">
    <name type="scientific">Parasitella parasitica</name>
    <dbReference type="NCBI Taxonomy" id="35722"/>
    <lineage>
        <taxon>Eukaryota</taxon>
        <taxon>Fungi</taxon>
        <taxon>Fungi incertae sedis</taxon>
        <taxon>Mucoromycota</taxon>
        <taxon>Mucoromycotina</taxon>
        <taxon>Mucoromycetes</taxon>
        <taxon>Mucorales</taxon>
        <taxon>Mucorineae</taxon>
        <taxon>Mucoraceae</taxon>
        <taxon>Parasitella</taxon>
    </lineage>
</organism>
<sequence length="206" mass="23432">MVNALFLSRFWHVLRVVPLPTYFLQKISSITYQFVTHRTSPRLKQSVLYHPMSTGGLSVIEIHAQQKVLQRRYVQALLLNNRQCSPIPNYLYELLTCYPQVNYGTNCHQIPLLFHSARQTSRARGLHAFSSIFKAIDSMPTEELGPTVLELPFSPSVSSQSPPLAHLTMTPSSRLKPMIFCSRALLEATFTKRAAMLPCALDWEDI</sequence>
<name>A0A0B7NHN7_9FUNG</name>
<feature type="chain" id="PRO_5012181373" evidence="1">
    <location>
        <begin position="16"/>
        <end position="206"/>
    </location>
</feature>
<feature type="signal peptide" evidence="1">
    <location>
        <begin position="1"/>
        <end position="15"/>
    </location>
</feature>
<evidence type="ECO:0000313" key="2">
    <source>
        <dbReference type="EMBL" id="CEP18076.1"/>
    </source>
</evidence>
<protein>
    <submittedName>
        <fullName evidence="2">Uncharacterized protein</fullName>
    </submittedName>
</protein>
<dbReference type="AlphaFoldDB" id="A0A0B7NHN7"/>
<dbReference type="OrthoDB" id="2243800at2759"/>
<evidence type="ECO:0000256" key="1">
    <source>
        <dbReference type="SAM" id="SignalP"/>
    </source>
</evidence>
<reference evidence="2 3" key="1">
    <citation type="submission" date="2014-09" db="EMBL/GenBank/DDBJ databases">
        <authorList>
            <person name="Ellenberger Sabrina"/>
        </authorList>
    </citation>
    <scope>NUCLEOTIDE SEQUENCE [LARGE SCALE GENOMIC DNA]</scope>
    <source>
        <strain evidence="2 3">CBS 412.66</strain>
    </source>
</reference>
<accession>A0A0B7NHN7</accession>